<dbReference type="CDD" id="cd02440">
    <property type="entry name" value="AdoMet_MTases"/>
    <property type="match status" value="1"/>
</dbReference>
<dbReference type="SUPFAM" id="SSF53335">
    <property type="entry name" value="S-adenosyl-L-methionine-dependent methyltransferases"/>
    <property type="match status" value="1"/>
</dbReference>
<dbReference type="Pfam" id="PF08241">
    <property type="entry name" value="Methyltransf_11"/>
    <property type="match status" value="1"/>
</dbReference>
<protein>
    <submittedName>
        <fullName evidence="2">Class I SAM-dependent methyltransferase</fullName>
    </submittedName>
</protein>
<dbReference type="Gene3D" id="3.40.50.150">
    <property type="entry name" value="Vaccinia Virus protein VP39"/>
    <property type="match status" value="1"/>
</dbReference>
<evidence type="ECO:0000313" key="3">
    <source>
        <dbReference type="Proteomes" id="UP001172055"/>
    </source>
</evidence>
<dbReference type="Proteomes" id="UP001172055">
    <property type="component" value="Unassembled WGS sequence"/>
</dbReference>
<evidence type="ECO:0000259" key="1">
    <source>
        <dbReference type="Pfam" id="PF08241"/>
    </source>
</evidence>
<comment type="caution">
    <text evidence="2">The sequence shown here is derived from an EMBL/GenBank/DDBJ whole genome shotgun (WGS) entry which is preliminary data.</text>
</comment>
<keyword evidence="2" id="KW-0489">Methyltransferase</keyword>
<dbReference type="PANTHER" id="PTHR43591">
    <property type="entry name" value="METHYLTRANSFERASE"/>
    <property type="match status" value="1"/>
</dbReference>
<name>A0ABT8N262_9BACL</name>
<dbReference type="GO" id="GO:0008168">
    <property type="term" value="F:methyltransferase activity"/>
    <property type="evidence" value="ECO:0007669"/>
    <property type="project" value="UniProtKB-KW"/>
</dbReference>
<reference evidence="2 3" key="1">
    <citation type="submission" date="2023-06" db="EMBL/GenBank/DDBJ databases">
        <title>Novel species in genus Planococcus.</title>
        <authorList>
            <person name="Ning S."/>
        </authorList>
    </citation>
    <scope>NUCLEOTIDE SEQUENCE [LARGE SCALE GENOMIC DNA]</scope>
    <source>
        <strain evidence="2 3">N028</strain>
    </source>
</reference>
<keyword evidence="2" id="KW-0808">Transferase</keyword>
<dbReference type="GO" id="GO:0032259">
    <property type="term" value="P:methylation"/>
    <property type="evidence" value="ECO:0007669"/>
    <property type="project" value="UniProtKB-KW"/>
</dbReference>
<organism evidence="2 3">
    <name type="scientific">Planococcus shixiaomingii</name>
    <dbReference type="NCBI Taxonomy" id="3058393"/>
    <lineage>
        <taxon>Bacteria</taxon>
        <taxon>Bacillati</taxon>
        <taxon>Bacillota</taxon>
        <taxon>Bacilli</taxon>
        <taxon>Bacillales</taxon>
        <taxon>Caryophanaceae</taxon>
        <taxon>Planococcus</taxon>
    </lineage>
</organism>
<sequence length="269" mass="30559">MNDGKGADNLMEEQIKEKVKDVFGRNADKYRTSEIHAQGDDLALLVEWLEPQETWTVLDIATGGGHVTKALAPYVQTVFSTDLTAQMLENTANHLDSLFENISYVIADAEALPFLSHRFDAVVCRIAPHHFPNPEKFIQEAARVLKPNGKFVLIDNITPEDPKLAEFMNQTEKLRDDSHARCLSKAEWRGLLRSSGLAESKSLDRKKTFQYPTWVARTTESEEQVERVKQHLLSADEETASYFSLKVQNGDIQSFVIDEWMVMCTKKEN</sequence>
<evidence type="ECO:0000313" key="2">
    <source>
        <dbReference type="EMBL" id="MDN7241968.1"/>
    </source>
</evidence>
<accession>A0ABT8N262</accession>
<gene>
    <name evidence="2" type="ORF">QWY14_09175</name>
</gene>
<dbReference type="RefSeq" id="WP_301723525.1">
    <property type="nucleotide sequence ID" value="NZ_JAUJWV010000001.1"/>
</dbReference>
<proteinExistence type="predicted"/>
<dbReference type="InterPro" id="IPR029063">
    <property type="entry name" value="SAM-dependent_MTases_sf"/>
</dbReference>
<keyword evidence="3" id="KW-1185">Reference proteome</keyword>
<dbReference type="PANTHER" id="PTHR43591:SF24">
    <property type="entry name" value="2-METHOXY-6-POLYPRENYL-1,4-BENZOQUINOL METHYLASE, MITOCHONDRIAL"/>
    <property type="match status" value="1"/>
</dbReference>
<dbReference type="InterPro" id="IPR013216">
    <property type="entry name" value="Methyltransf_11"/>
</dbReference>
<feature type="domain" description="Methyltransferase type 11" evidence="1">
    <location>
        <begin position="58"/>
        <end position="153"/>
    </location>
</feature>
<dbReference type="EMBL" id="JAUJWV010000001">
    <property type="protein sequence ID" value="MDN7241968.1"/>
    <property type="molecule type" value="Genomic_DNA"/>
</dbReference>